<keyword evidence="7 10" id="KW-0408">Iron</keyword>
<dbReference type="SUPFAM" id="SSF54862">
    <property type="entry name" value="4Fe-4S ferredoxins"/>
    <property type="match status" value="1"/>
</dbReference>
<dbReference type="Proteomes" id="UP000048984">
    <property type="component" value="Unassembled WGS sequence"/>
</dbReference>
<evidence type="ECO:0000256" key="2">
    <source>
        <dbReference type="ARBA" id="ARBA00009192"/>
    </source>
</evidence>
<keyword evidence="13" id="KW-1185">Reference proteome</keyword>
<gene>
    <name evidence="12" type="ORF">ABB55_22255</name>
</gene>
<dbReference type="PROSITE" id="PS51379">
    <property type="entry name" value="4FE4S_FER_2"/>
    <property type="match status" value="1"/>
</dbReference>
<protein>
    <recommendedName>
        <fullName evidence="3 10">Ferredoxin-like protein</fullName>
    </recommendedName>
</protein>
<dbReference type="Gene3D" id="3.30.70.20">
    <property type="match status" value="1"/>
</dbReference>
<dbReference type="AlphaFoldDB" id="A0A0P6W625"/>
<name>A0A0P6W625_9HYPH</name>
<comment type="function">
    <text evidence="1 10">Could be a 3Fe-4S cluster-containing protein.</text>
</comment>
<dbReference type="InterPro" id="IPR007859">
    <property type="entry name" value="ETF-QO/FixX_C"/>
</dbReference>
<sequence>MNAIVKPAQDVRVEDKLFQNRYLVDAGRPHIKVAPHETPSAALLALTRICPAKCYEQNERGQVEITPDGCMECGTCRVLCEAKGEIEWNYPRGGFGVLFKFG</sequence>
<keyword evidence="6 10" id="KW-0249">Electron transport</keyword>
<dbReference type="RefSeq" id="WP_054360778.1">
    <property type="nucleotide sequence ID" value="NZ_JAPCYQ010000001.1"/>
</dbReference>
<dbReference type="InterPro" id="IPR017900">
    <property type="entry name" value="4Fe4S_Fe_S_CS"/>
</dbReference>
<evidence type="ECO:0000256" key="9">
    <source>
        <dbReference type="ARBA" id="ARBA00023231"/>
    </source>
</evidence>
<dbReference type="InterPro" id="IPR012206">
    <property type="entry name" value="Fd_FixX"/>
</dbReference>
<reference evidence="12 13" key="1">
    <citation type="submission" date="2015-09" db="EMBL/GenBank/DDBJ databases">
        <authorList>
            <person name="Jackson K.R."/>
            <person name="Lunt B.L."/>
            <person name="Fisher J.N.B."/>
            <person name="Gardner A.V."/>
            <person name="Bailey M.E."/>
            <person name="Deus L.M."/>
            <person name="Earl A.S."/>
            <person name="Gibby P.D."/>
            <person name="Hartmann K.A."/>
            <person name="Liu J.E."/>
            <person name="Manci A.M."/>
            <person name="Nielsen D.A."/>
            <person name="Solomon M.B."/>
            <person name="Breakwell D.P."/>
            <person name="Burnett S.H."/>
            <person name="Grose J.H."/>
        </authorList>
    </citation>
    <scope>NUCLEOTIDE SEQUENCE [LARGE SCALE GENOMIC DNA]</scope>
    <source>
        <strain evidence="12 13">16</strain>
    </source>
</reference>
<dbReference type="GO" id="GO:0051536">
    <property type="term" value="F:iron-sulfur cluster binding"/>
    <property type="evidence" value="ECO:0007669"/>
    <property type="project" value="UniProtKB-KW"/>
</dbReference>
<reference evidence="12 13" key="2">
    <citation type="submission" date="2015-10" db="EMBL/GenBank/DDBJ databases">
        <title>Draft Genome Sequence of Prosthecomicrobium hirschii ATCC 27832.</title>
        <authorList>
            <person name="Daniel J."/>
            <person name="Givan S.A."/>
            <person name="Brun Y.V."/>
            <person name="Brown P.J."/>
        </authorList>
    </citation>
    <scope>NUCLEOTIDE SEQUENCE [LARGE SCALE GENOMIC DNA]</scope>
    <source>
        <strain evidence="12 13">16</strain>
    </source>
</reference>
<proteinExistence type="predicted"/>
<comment type="caution">
    <text evidence="12">The sequence shown here is derived from an EMBL/GenBank/DDBJ whole genome shotgun (WGS) entry which is preliminary data.</text>
</comment>
<evidence type="ECO:0000259" key="11">
    <source>
        <dbReference type="PROSITE" id="PS51379"/>
    </source>
</evidence>
<dbReference type="PIRSF" id="PIRSF036548">
    <property type="entry name" value="Fdx_FixX"/>
    <property type="match status" value="1"/>
</dbReference>
<feature type="domain" description="4Fe-4S ferredoxin-type" evidence="11">
    <location>
        <begin position="61"/>
        <end position="91"/>
    </location>
</feature>
<dbReference type="PANTHER" id="PTHR43082:SF3">
    <property type="entry name" value="FERREDOXIN-LIKE PROTEIN YDIT"/>
    <property type="match status" value="1"/>
</dbReference>
<evidence type="ECO:0000256" key="3">
    <source>
        <dbReference type="ARBA" id="ARBA00020378"/>
    </source>
</evidence>
<dbReference type="PROSITE" id="PS00198">
    <property type="entry name" value="4FE4S_FER_1"/>
    <property type="match status" value="1"/>
</dbReference>
<evidence type="ECO:0000313" key="13">
    <source>
        <dbReference type="Proteomes" id="UP000048984"/>
    </source>
</evidence>
<keyword evidence="9" id="KW-0535">Nitrogen fixation</keyword>
<organism evidence="12 13">
    <name type="scientific">Prosthecodimorpha hirschii</name>
    <dbReference type="NCBI Taxonomy" id="665126"/>
    <lineage>
        <taxon>Bacteria</taxon>
        <taxon>Pseudomonadati</taxon>
        <taxon>Pseudomonadota</taxon>
        <taxon>Alphaproteobacteria</taxon>
        <taxon>Hyphomicrobiales</taxon>
        <taxon>Ancalomicrobiaceae</taxon>
        <taxon>Prosthecodimorpha</taxon>
    </lineage>
</organism>
<accession>A0A0P6W625</accession>
<dbReference type="OrthoDB" id="9800260at2"/>
<keyword evidence="5 10" id="KW-0479">Metal-binding</keyword>
<dbReference type="InterPro" id="IPR017896">
    <property type="entry name" value="4Fe4S_Fe-S-bd"/>
</dbReference>
<comment type="similarity">
    <text evidence="2">To ferredoxins from P.putida and C.tartarivorum, ferredoxin I from A.vinelandii, ferredoxin II from D.desulfuricans.</text>
</comment>
<evidence type="ECO:0000256" key="10">
    <source>
        <dbReference type="PIRNR" id="PIRNR036548"/>
    </source>
</evidence>
<evidence type="ECO:0000256" key="8">
    <source>
        <dbReference type="ARBA" id="ARBA00023014"/>
    </source>
</evidence>
<dbReference type="EMBL" id="LJYW01000001">
    <property type="protein sequence ID" value="KPL54611.1"/>
    <property type="molecule type" value="Genomic_DNA"/>
</dbReference>
<dbReference type="STRING" id="665126.ABB55_22255"/>
<dbReference type="PANTHER" id="PTHR43082">
    <property type="entry name" value="FERREDOXIN-LIKE"/>
    <property type="match status" value="1"/>
</dbReference>
<dbReference type="GO" id="GO:0005506">
    <property type="term" value="F:iron ion binding"/>
    <property type="evidence" value="ECO:0007669"/>
    <property type="project" value="UniProtKB-UniRule"/>
</dbReference>
<keyword evidence="8 10" id="KW-0411">Iron-sulfur</keyword>
<evidence type="ECO:0000313" key="12">
    <source>
        <dbReference type="EMBL" id="KPL54611.1"/>
    </source>
</evidence>
<evidence type="ECO:0000256" key="4">
    <source>
        <dbReference type="ARBA" id="ARBA00022448"/>
    </source>
</evidence>
<evidence type="ECO:0000256" key="7">
    <source>
        <dbReference type="ARBA" id="ARBA00023004"/>
    </source>
</evidence>
<evidence type="ECO:0000256" key="6">
    <source>
        <dbReference type="ARBA" id="ARBA00022982"/>
    </source>
</evidence>
<dbReference type="Pfam" id="PF05187">
    <property type="entry name" value="Fer4_ETF_QO"/>
    <property type="match status" value="1"/>
</dbReference>
<keyword evidence="4 10" id="KW-0813">Transport</keyword>
<evidence type="ECO:0000256" key="5">
    <source>
        <dbReference type="ARBA" id="ARBA00022723"/>
    </source>
</evidence>
<evidence type="ECO:0000256" key="1">
    <source>
        <dbReference type="ARBA" id="ARBA00003208"/>
    </source>
</evidence>